<dbReference type="GO" id="GO:0032580">
    <property type="term" value="C:Golgi cisterna membrane"/>
    <property type="evidence" value="ECO:0007669"/>
    <property type="project" value="UniProtKB-SubCell"/>
</dbReference>
<keyword evidence="26" id="KW-1185">Reference proteome</keyword>
<evidence type="ECO:0000256" key="18">
    <source>
        <dbReference type="PIRSR" id="PIRSR000472-52"/>
    </source>
</evidence>
<evidence type="ECO:0000259" key="23">
    <source>
        <dbReference type="PROSITE" id="PS50002"/>
    </source>
</evidence>
<evidence type="ECO:0000256" key="2">
    <source>
        <dbReference type="ARBA" id="ARBA00004922"/>
    </source>
</evidence>
<dbReference type="InterPro" id="IPR045573">
    <property type="entry name" value="Fut8_N_cat"/>
</dbReference>
<dbReference type="InterPro" id="IPR027350">
    <property type="entry name" value="GT23_dom"/>
</dbReference>
<keyword evidence="13 18" id="KW-1015">Disulfide bond</keyword>
<dbReference type="Proteomes" id="UP001153737">
    <property type="component" value="Chromosome 3"/>
</dbReference>
<sequence length="585" mass="66810">MIDVLKHVNYIGCYRILILFLALWLIILVMSAFPMLSTSVSSSDTRVAERLTRALADLEALRRQNEELHEIFKDISINNLNEEQKEAIENFQSRLTKAEHSYDKHNNLGYISPKEEPNSQYEMLRRRILSNTKEMWYFIHSGLLDVQKKANEVAPEIVDTVNGLLSLGLEHKRSLISDIEQLAEVDGYATWREKESNDLSNLVQDRLKFLQNPENCNTARKLVCSLNKGCGYGCQLHHAVYCFMVAYGTKRTLILKSKGWRYHKRGWEEVFLPISNSCTSPNGDSVASWPGNQETQVVNLPIIDSLSPRPPYLPLAIPEDLAPRLTRLHGDPIVWWVGQILKYLLRPQEKTADLIRQAMTQMGFKRPIVGVHVRRTDKVGTEAAFHGVDEYMSHVNDYYDLLETQRKVDKRRIYLASDDPKVHAEVRSKYSGYEIIGDPSIAKTAAVSTRYSDSSLFGIIYDIHMLSMSDYLVCTFSSQVCRVAYEIMQNYYPDASSRFRSLDDIYYYGGQNPHNVVAVLPHEPKRPGEMSLSVGDTVGVAGNHWNGFSKGKNLRTNQNGFYPGFKVKDKVETAKFPTYSEVRNT</sequence>
<name>A0A9P0DJY6_PHACE</name>
<comment type="subcellular location">
    <subcellularLocation>
        <location evidence="1">Golgi apparatus</location>
        <location evidence="1">Golgi stack membrane</location>
        <topology evidence="1">Single-pass type II membrane protein</topology>
    </subcellularLocation>
</comment>
<keyword evidence="5 19" id="KW-0728">SH3 domain</keyword>
<keyword evidence="6 15" id="KW-0328">Glycosyltransferase</keyword>
<reference evidence="25" key="2">
    <citation type="submission" date="2022-10" db="EMBL/GenBank/DDBJ databases">
        <authorList>
            <consortium name="ENA_rothamsted_submissions"/>
            <consortium name="culmorum"/>
            <person name="King R."/>
        </authorList>
    </citation>
    <scope>NUCLEOTIDE SEQUENCE</scope>
</reference>
<dbReference type="CDD" id="cd11792">
    <property type="entry name" value="SH3_Fut8"/>
    <property type="match status" value="1"/>
</dbReference>
<dbReference type="Gene3D" id="3.40.50.11350">
    <property type="match status" value="1"/>
</dbReference>
<evidence type="ECO:0000256" key="22">
    <source>
        <dbReference type="SAM" id="Phobius"/>
    </source>
</evidence>
<evidence type="ECO:0000256" key="5">
    <source>
        <dbReference type="ARBA" id="ARBA00022443"/>
    </source>
</evidence>
<protein>
    <recommendedName>
        <fullName evidence="4 15">Alpha-(1,6)-fucosyltransferase</fullName>
        <ecNumber evidence="3 15">2.4.1.68</ecNumber>
    </recommendedName>
</protein>
<dbReference type="GO" id="GO:0008424">
    <property type="term" value="F:glycoprotein 6-alpha-L-fucosyltransferase activity"/>
    <property type="evidence" value="ECO:0007669"/>
    <property type="project" value="UniProtKB-EC"/>
</dbReference>
<evidence type="ECO:0000259" key="24">
    <source>
        <dbReference type="PROSITE" id="PS51659"/>
    </source>
</evidence>
<evidence type="ECO:0000256" key="4">
    <source>
        <dbReference type="ARBA" id="ARBA00018201"/>
    </source>
</evidence>
<evidence type="ECO:0000256" key="15">
    <source>
        <dbReference type="PIRNR" id="PIRNR000472"/>
    </source>
</evidence>
<keyword evidence="7 15" id="KW-0808">Transferase</keyword>
<feature type="transmembrane region" description="Helical" evidence="22">
    <location>
        <begin position="12"/>
        <end position="36"/>
    </location>
</feature>
<dbReference type="InterPro" id="IPR001452">
    <property type="entry name" value="SH3_domain"/>
</dbReference>
<dbReference type="InterPro" id="IPR036028">
    <property type="entry name" value="SH3-like_dom_sf"/>
</dbReference>
<dbReference type="PANTHER" id="PTHR13132:SF29">
    <property type="entry name" value="ALPHA-(1,6)-FUCOSYLTRANSFERASE"/>
    <property type="match status" value="1"/>
</dbReference>
<dbReference type="PROSITE" id="PS50002">
    <property type="entry name" value="SH3"/>
    <property type="match status" value="1"/>
</dbReference>
<feature type="disulfide bond" evidence="18">
    <location>
        <begin position="216"/>
        <end position="278"/>
    </location>
</feature>
<gene>
    <name evidence="25" type="ORF">PHAECO_LOCUS7373</name>
</gene>
<dbReference type="PANTHER" id="PTHR13132">
    <property type="entry name" value="ALPHA- 1,6 -FUCOSYLTRANSFERASE"/>
    <property type="match status" value="1"/>
</dbReference>
<feature type="disulfide bond" evidence="18">
    <location>
        <begin position="224"/>
        <end position="242"/>
    </location>
</feature>
<dbReference type="EC" id="2.4.1.68" evidence="3 15"/>
<keyword evidence="10 22" id="KW-1133">Transmembrane helix</keyword>
<keyword evidence="9" id="KW-0735">Signal-anchor</keyword>
<evidence type="ECO:0000256" key="12">
    <source>
        <dbReference type="ARBA" id="ARBA00023136"/>
    </source>
</evidence>
<dbReference type="GO" id="GO:0006487">
    <property type="term" value="P:protein N-linked glycosylation"/>
    <property type="evidence" value="ECO:0007669"/>
    <property type="project" value="TreeGrafter"/>
</dbReference>
<proteinExistence type="inferred from homology"/>
<feature type="region of interest" description="Important for donor substrate binding" evidence="16 20">
    <location>
        <begin position="374"/>
        <end position="375"/>
    </location>
</feature>
<dbReference type="SMART" id="SM00326">
    <property type="entry name" value="SH3"/>
    <property type="match status" value="1"/>
</dbReference>
<dbReference type="Pfam" id="PF19745">
    <property type="entry name" value="FUT8_N_cat"/>
    <property type="match status" value="1"/>
</dbReference>
<dbReference type="FunFam" id="2.30.30.40:FF:000070">
    <property type="entry name" value="Alpha-(1,6)-fucosyltransferase"/>
    <property type="match status" value="1"/>
</dbReference>
<evidence type="ECO:0000256" key="19">
    <source>
        <dbReference type="PROSITE-ProRule" id="PRU00192"/>
    </source>
</evidence>
<evidence type="ECO:0000256" key="9">
    <source>
        <dbReference type="ARBA" id="ARBA00022968"/>
    </source>
</evidence>
<dbReference type="PROSITE" id="PS51659">
    <property type="entry name" value="GT23"/>
    <property type="match status" value="1"/>
</dbReference>
<feature type="coiled-coil region" evidence="21">
    <location>
        <begin position="48"/>
        <end position="108"/>
    </location>
</feature>
<comment type="catalytic activity">
    <reaction evidence="14 15">
        <text>N(4)-{beta-D-GlcNAc-(1-&gt;2)-alpha-D-Man-(1-&gt;3)-[beta-D-GlcNAc-(1-&gt;2)-alpha-D-Man-(1-&gt;6)]-beta-D-Man-(1-&gt;4)-beta-D-GlcNAc-(1-&gt;4)-beta-D-GlcNAc}-L-asparaginyl-[protein] + GDP-beta-L-fucose = an N(4)-{beta-D-GlcNAc-(1-&gt;2)-alpha-D-Man-(1-&gt;3)-[beta-D-GlcNAc-(1-&gt;2)-alpha-D-Man-(1-&gt;6)]-beta-D-Man-(1-&gt;4)-beta-D-GlcNAc-(1-&gt;4)-[alpha-L-Fuc-(1-&gt;6)]-beta-D-GlcNAc}-L-asparaginyl-[protein] + GDP + H(+)</text>
        <dbReference type="Rhea" id="RHEA:12985"/>
        <dbReference type="Rhea" id="RHEA-COMP:13526"/>
        <dbReference type="Rhea" id="RHEA-COMP:13532"/>
        <dbReference type="ChEBI" id="CHEBI:15378"/>
        <dbReference type="ChEBI" id="CHEBI:57273"/>
        <dbReference type="ChEBI" id="CHEBI:58189"/>
        <dbReference type="ChEBI" id="CHEBI:60651"/>
        <dbReference type="ChEBI" id="CHEBI:137207"/>
        <dbReference type="EC" id="2.4.1.68"/>
    </reaction>
</comment>
<evidence type="ECO:0000256" key="3">
    <source>
        <dbReference type="ARBA" id="ARBA00012660"/>
    </source>
</evidence>
<dbReference type="CDD" id="cd11300">
    <property type="entry name" value="Fut8_like"/>
    <property type="match status" value="1"/>
</dbReference>
<dbReference type="Gene3D" id="2.30.30.40">
    <property type="entry name" value="SH3 Domains"/>
    <property type="match status" value="1"/>
</dbReference>
<evidence type="ECO:0000256" key="10">
    <source>
        <dbReference type="ARBA" id="ARBA00022989"/>
    </source>
</evidence>
<keyword evidence="11 15" id="KW-0333">Golgi apparatus</keyword>
<comment type="pathway">
    <text evidence="2 15">Protein modification; protein glycosylation.</text>
</comment>
<keyword evidence="12 15" id="KW-0472">Membrane</keyword>
<reference evidence="25" key="1">
    <citation type="submission" date="2022-01" db="EMBL/GenBank/DDBJ databases">
        <authorList>
            <person name="King R."/>
        </authorList>
    </citation>
    <scope>NUCLEOTIDE SEQUENCE</scope>
</reference>
<evidence type="ECO:0000256" key="6">
    <source>
        <dbReference type="ARBA" id="ARBA00022676"/>
    </source>
</evidence>
<evidence type="ECO:0000256" key="13">
    <source>
        <dbReference type="ARBA" id="ARBA00023157"/>
    </source>
</evidence>
<dbReference type="OrthoDB" id="2014825at2759"/>
<dbReference type="PIRSF" id="PIRSF000472">
    <property type="entry name" value="Alpha1_6FUT_euk"/>
    <property type="match status" value="1"/>
</dbReference>
<comment type="function">
    <text evidence="15">Catalyzes the addition of fucose in alpha 1-6 linkage to the first GlcNAc residue, next to the peptide chains in N-glycans.</text>
</comment>
<evidence type="ECO:0000313" key="26">
    <source>
        <dbReference type="Proteomes" id="UP001153737"/>
    </source>
</evidence>
<evidence type="ECO:0000256" key="11">
    <source>
        <dbReference type="ARBA" id="ARBA00023034"/>
    </source>
</evidence>
<dbReference type="FunFam" id="3.40.50.11350:FF:000001">
    <property type="entry name" value="Alpha-(1,6)-fucosyltransferase"/>
    <property type="match status" value="1"/>
</dbReference>
<comment type="similarity">
    <text evidence="15 20">Belongs to the glycosyltransferase 23 family.</text>
</comment>
<dbReference type="AlphaFoldDB" id="A0A9P0DJY6"/>
<accession>A0A9P0DJY6</accession>
<dbReference type="EMBL" id="OU896709">
    <property type="protein sequence ID" value="CAH1160199.1"/>
    <property type="molecule type" value="Genomic_DNA"/>
</dbReference>
<dbReference type="Gene3D" id="1.10.287.1060">
    <property type="entry name" value="ESAT-6-like"/>
    <property type="match status" value="1"/>
</dbReference>
<feature type="disulfide bond" evidence="18">
    <location>
        <begin position="230"/>
        <end position="234"/>
    </location>
</feature>
<feature type="short sequence motif" description="SH3-binding" evidence="17">
    <location>
        <begin position="308"/>
        <end position="314"/>
    </location>
</feature>
<feature type="domain" description="GT23" evidence="24">
    <location>
        <begin position="218"/>
        <end position="502"/>
    </location>
</feature>
<dbReference type="InterPro" id="IPR035653">
    <property type="entry name" value="Fut8_SH3"/>
</dbReference>
<evidence type="ECO:0000256" key="8">
    <source>
        <dbReference type="ARBA" id="ARBA00022692"/>
    </source>
</evidence>
<dbReference type="Pfam" id="PF14604">
    <property type="entry name" value="SH3_9"/>
    <property type="match status" value="1"/>
</dbReference>
<keyword evidence="8 22" id="KW-0812">Transmembrane</keyword>
<dbReference type="SUPFAM" id="SSF50044">
    <property type="entry name" value="SH3-domain"/>
    <property type="match status" value="1"/>
</dbReference>
<evidence type="ECO:0000256" key="16">
    <source>
        <dbReference type="PIRSR" id="PIRSR000472-50"/>
    </source>
</evidence>
<evidence type="ECO:0000256" key="7">
    <source>
        <dbReference type="ARBA" id="ARBA00022679"/>
    </source>
</evidence>
<evidence type="ECO:0000256" key="14">
    <source>
        <dbReference type="ARBA" id="ARBA00093238"/>
    </source>
</evidence>
<keyword evidence="21" id="KW-0175">Coiled coil</keyword>
<feature type="disulfide bond" evidence="18">
    <location>
        <begin position="474"/>
        <end position="481"/>
    </location>
</feature>
<organism evidence="25 26">
    <name type="scientific">Phaedon cochleariae</name>
    <name type="common">Mustard beetle</name>
    <dbReference type="NCBI Taxonomy" id="80249"/>
    <lineage>
        <taxon>Eukaryota</taxon>
        <taxon>Metazoa</taxon>
        <taxon>Ecdysozoa</taxon>
        <taxon>Arthropoda</taxon>
        <taxon>Hexapoda</taxon>
        <taxon>Insecta</taxon>
        <taxon>Pterygota</taxon>
        <taxon>Neoptera</taxon>
        <taxon>Endopterygota</taxon>
        <taxon>Coleoptera</taxon>
        <taxon>Polyphaga</taxon>
        <taxon>Cucujiformia</taxon>
        <taxon>Chrysomeloidea</taxon>
        <taxon>Chrysomelidae</taxon>
        <taxon>Chrysomelinae</taxon>
        <taxon>Chrysomelini</taxon>
        <taxon>Phaedon</taxon>
    </lineage>
</organism>
<dbReference type="InterPro" id="IPR015827">
    <property type="entry name" value="Fut8"/>
</dbReference>
<evidence type="ECO:0000313" key="25">
    <source>
        <dbReference type="EMBL" id="CAH1160199.1"/>
    </source>
</evidence>
<evidence type="ECO:0000256" key="1">
    <source>
        <dbReference type="ARBA" id="ARBA00004447"/>
    </source>
</evidence>
<feature type="domain" description="SH3" evidence="23">
    <location>
        <begin position="511"/>
        <end position="572"/>
    </location>
</feature>
<evidence type="ECO:0000256" key="21">
    <source>
        <dbReference type="SAM" id="Coils"/>
    </source>
</evidence>
<evidence type="ECO:0000256" key="20">
    <source>
        <dbReference type="PROSITE-ProRule" id="PRU00992"/>
    </source>
</evidence>
<evidence type="ECO:0000256" key="17">
    <source>
        <dbReference type="PIRSR" id="PIRSR000472-51"/>
    </source>
</evidence>